<gene>
    <name evidence="12" type="ORF">COU35_03220</name>
</gene>
<keyword evidence="4" id="KW-0808">Transferase</keyword>
<dbReference type="AlphaFoldDB" id="A0A2H0TSA1"/>
<dbReference type="PANTHER" id="PTHR30474">
    <property type="entry name" value="CELL CYCLE PROTEIN"/>
    <property type="match status" value="1"/>
</dbReference>
<dbReference type="GO" id="GO:0016757">
    <property type="term" value="F:glycosyltransferase activity"/>
    <property type="evidence" value="ECO:0007669"/>
    <property type="project" value="UniProtKB-KW"/>
</dbReference>
<dbReference type="EMBL" id="PFCB01000023">
    <property type="protein sequence ID" value="PIR74277.1"/>
    <property type="molecule type" value="Genomic_DNA"/>
</dbReference>
<keyword evidence="2" id="KW-1003">Cell membrane</keyword>
<dbReference type="GO" id="GO:0051301">
    <property type="term" value="P:cell division"/>
    <property type="evidence" value="ECO:0007669"/>
    <property type="project" value="InterPro"/>
</dbReference>
<keyword evidence="5 11" id="KW-0812">Transmembrane</keyword>
<evidence type="ECO:0000256" key="9">
    <source>
        <dbReference type="ARBA" id="ARBA00023136"/>
    </source>
</evidence>
<feature type="transmembrane region" description="Helical" evidence="11">
    <location>
        <begin position="274"/>
        <end position="294"/>
    </location>
</feature>
<dbReference type="InterPro" id="IPR011923">
    <property type="entry name" value="RodA/MrdB"/>
</dbReference>
<dbReference type="InterPro" id="IPR001182">
    <property type="entry name" value="FtsW/RodA"/>
</dbReference>
<dbReference type="Pfam" id="PF01098">
    <property type="entry name" value="FTSW_RODA_SPOVE"/>
    <property type="match status" value="1"/>
</dbReference>
<comment type="caution">
    <text evidence="12">The sequence shown here is derived from an EMBL/GenBank/DDBJ whole genome shotgun (WGS) entry which is preliminary data.</text>
</comment>
<evidence type="ECO:0000256" key="11">
    <source>
        <dbReference type="SAM" id="Phobius"/>
    </source>
</evidence>
<evidence type="ECO:0000256" key="10">
    <source>
        <dbReference type="ARBA" id="ARBA00023316"/>
    </source>
</evidence>
<feature type="transmembrane region" description="Helical" evidence="11">
    <location>
        <begin position="164"/>
        <end position="180"/>
    </location>
</feature>
<reference evidence="13" key="1">
    <citation type="submission" date="2017-09" db="EMBL/GenBank/DDBJ databases">
        <title>Depth-based differentiation of microbial function through sediment-hosted aquifers and enrichment of novel symbionts in the deep terrestrial subsurface.</title>
        <authorList>
            <person name="Probst A.J."/>
            <person name="Ladd B."/>
            <person name="Jarett J.K."/>
            <person name="Geller-Mcgrath D.E."/>
            <person name="Sieber C.M.K."/>
            <person name="Emerson J.B."/>
            <person name="Anantharaman K."/>
            <person name="Thomas B.C."/>
            <person name="Malmstrom R."/>
            <person name="Stieglmeier M."/>
            <person name="Klingl A."/>
            <person name="Woyke T."/>
            <person name="Ryan C.M."/>
            <person name="Banfield J.F."/>
        </authorList>
    </citation>
    <scope>NUCLEOTIDE SEQUENCE [LARGE SCALE GENOMIC DNA]</scope>
</reference>
<sequence length="368" mass="40692">MQYVRQIQGFFAGYDWMLTIVLFILSLFGLAAIYSVDLSRGTELLYFPTQAVAIGIGFIFFLVSSHIHKVRYESASRIIYIVGLLLLTLVLFFGVTIRGTTGWFRFFGFSFQPAEFAKASLILMLGWWISRQGRRFDAWEFVVSSGLATGLYVGLILLQPDLGSSLVLVGIWFGLVLMAGTKKRYIVMTVLAAVVIAVVGWFFLFEQYQKERVLTFLNPELDPLGSGYNVTQSIIAIGSGQFFGRGLGFGSQSQLHFLPEAQTDFIVSVIGEELGFVGLFSLLVLYLILLLRLLRLAKMAKDDFSAYTIMGVLLFLFVQIMVNIGGATGVLPVTGVPLPFVSYGGSSLIMGYSVLGMVQSLGRSSHKR</sequence>
<evidence type="ECO:0000313" key="13">
    <source>
        <dbReference type="Proteomes" id="UP000230154"/>
    </source>
</evidence>
<keyword evidence="3" id="KW-0328">Glycosyltransferase</keyword>
<keyword evidence="9 11" id="KW-0472">Membrane</keyword>
<dbReference type="GO" id="GO:0032153">
    <property type="term" value="C:cell division site"/>
    <property type="evidence" value="ECO:0007669"/>
    <property type="project" value="TreeGrafter"/>
</dbReference>
<dbReference type="Proteomes" id="UP000230154">
    <property type="component" value="Unassembled WGS sequence"/>
</dbReference>
<evidence type="ECO:0000256" key="2">
    <source>
        <dbReference type="ARBA" id="ARBA00022475"/>
    </source>
</evidence>
<dbReference type="NCBIfam" id="TIGR02210">
    <property type="entry name" value="rodA_shape"/>
    <property type="match status" value="1"/>
</dbReference>
<keyword evidence="8 11" id="KW-1133">Transmembrane helix</keyword>
<keyword evidence="7" id="KW-0573">Peptidoglycan synthesis</keyword>
<organism evidence="12 13">
    <name type="scientific">Candidatus Magasanikbacteria bacterium CG10_big_fil_rev_8_21_14_0_10_47_10</name>
    <dbReference type="NCBI Taxonomy" id="1974652"/>
    <lineage>
        <taxon>Bacteria</taxon>
        <taxon>Candidatus Magasanikiibacteriota</taxon>
    </lineage>
</organism>
<feature type="transmembrane region" description="Helical" evidence="11">
    <location>
        <begin position="185"/>
        <end position="204"/>
    </location>
</feature>
<feature type="transmembrane region" description="Helical" evidence="11">
    <location>
        <begin position="12"/>
        <end position="33"/>
    </location>
</feature>
<feature type="transmembrane region" description="Helical" evidence="11">
    <location>
        <begin position="103"/>
        <end position="129"/>
    </location>
</feature>
<dbReference type="GO" id="GO:0071555">
    <property type="term" value="P:cell wall organization"/>
    <property type="evidence" value="ECO:0007669"/>
    <property type="project" value="UniProtKB-KW"/>
</dbReference>
<evidence type="ECO:0000256" key="8">
    <source>
        <dbReference type="ARBA" id="ARBA00022989"/>
    </source>
</evidence>
<dbReference type="PANTHER" id="PTHR30474:SF1">
    <property type="entry name" value="PEPTIDOGLYCAN GLYCOSYLTRANSFERASE MRDB"/>
    <property type="match status" value="1"/>
</dbReference>
<evidence type="ECO:0000256" key="5">
    <source>
        <dbReference type="ARBA" id="ARBA00022692"/>
    </source>
</evidence>
<evidence type="ECO:0000256" key="1">
    <source>
        <dbReference type="ARBA" id="ARBA00004141"/>
    </source>
</evidence>
<evidence type="ECO:0000256" key="7">
    <source>
        <dbReference type="ARBA" id="ARBA00022984"/>
    </source>
</evidence>
<evidence type="ECO:0000313" key="12">
    <source>
        <dbReference type="EMBL" id="PIR74277.1"/>
    </source>
</evidence>
<evidence type="ECO:0000256" key="6">
    <source>
        <dbReference type="ARBA" id="ARBA00022960"/>
    </source>
</evidence>
<feature type="transmembrane region" description="Helical" evidence="11">
    <location>
        <begin position="141"/>
        <end position="158"/>
    </location>
</feature>
<proteinExistence type="predicted"/>
<dbReference type="GO" id="GO:0008360">
    <property type="term" value="P:regulation of cell shape"/>
    <property type="evidence" value="ECO:0007669"/>
    <property type="project" value="UniProtKB-KW"/>
</dbReference>
<protein>
    <submittedName>
        <fullName evidence="12">Rod shape-determining protein RodA</fullName>
    </submittedName>
</protein>
<keyword evidence="6" id="KW-0133">Cell shape</keyword>
<dbReference type="GO" id="GO:0015648">
    <property type="term" value="F:lipid-linked peptidoglycan transporter activity"/>
    <property type="evidence" value="ECO:0007669"/>
    <property type="project" value="TreeGrafter"/>
</dbReference>
<feature type="transmembrane region" description="Helical" evidence="11">
    <location>
        <begin position="340"/>
        <end position="358"/>
    </location>
</feature>
<evidence type="ECO:0000256" key="3">
    <source>
        <dbReference type="ARBA" id="ARBA00022676"/>
    </source>
</evidence>
<dbReference type="InterPro" id="IPR018365">
    <property type="entry name" value="Cell_cycle_FtsW-rel_CS"/>
</dbReference>
<feature type="transmembrane region" description="Helical" evidence="11">
    <location>
        <begin position="78"/>
        <end position="97"/>
    </location>
</feature>
<dbReference type="PROSITE" id="PS00428">
    <property type="entry name" value="FTSW_RODA_SPOVE"/>
    <property type="match status" value="1"/>
</dbReference>
<feature type="transmembrane region" description="Helical" evidence="11">
    <location>
        <begin position="306"/>
        <end position="328"/>
    </location>
</feature>
<feature type="transmembrane region" description="Helical" evidence="11">
    <location>
        <begin position="45"/>
        <end position="66"/>
    </location>
</feature>
<dbReference type="GO" id="GO:0005886">
    <property type="term" value="C:plasma membrane"/>
    <property type="evidence" value="ECO:0007669"/>
    <property type="project" value="TreeGrafter"/>
</dbReference>
<name>A0A2H0TSA1_9BACT</name>
<comment type="subcellular location">
    <subcellularLocation>
        <location evidence="1">Membrane</location>
        <topology evidence="1">Multi-pass membrane protein</topology>
    </subcellularLocation>
</comment>
<dbReference type="GO" id="GO:0009252">
    <property type="term" value="P:peptidoglycan biosynthetic process"/>
    <property type="evidence" value="ECO:0007669"/>
    <property type="project" value="UniProtKB-KW"/>
</dbReference>
<evidence type="ECO:0000256" key="4">
    <source>
        <dbReference type="ARBA" id="ARBA00022679"/>
    </source>
</evidence>
<keyword evidence="10" id="KW-0961">Cell wall biogenesis/degradation</keyword>
<accession>A0A2H0TSA1</accession>